<evidence type="ECO:0000313" key="3">
    <source>
        <dbReference type="Proteomes" id="UP001218188"/>
    </source>
</evidence>
<sequence length="193" mass="20495">MLIFPVISALLLAPVPYFVLTSSTIQPAKFAVLNVATVGARTYLYGGNGTIMELSTHGVPSDPTAYDTWAFFPGVSTLNITNAAPSTDFAVIGYTSPVTGAFTTRLWYQATNGSIITAYHSGLADDPPWVLDPVVIATVPLGTPLSAFHSNLNGVLPEIIVIQYPDVNGLLTHRWTTTEGVNGIWSAPVTITT</sequence>
<feature type="chain" id="PRO_5042287882" description="Fucose-specific lectin" evidence="1">
    <location>
        <begin position="22"/>
        <end position="193"/>
    </location>
</feature>
<dbReference type="AlphaFoldDB" id="A0AAD6SW10"/>
<gene>
    <name evidence="2" type="ORF">C8F04DRAFT_1182827</name>
</gene>
<name>A0AAD6SW10_9AGAR</name>
<reference evidence="2" key="1">
    <citation type="submission" date="2023-03" db="EMBL/GenBank/DDBJ databases">
        <title>Massive genome expansion in bonnet fungi (Mycena s.s.) driven by repeated elements and novel gene families across ecological guilds.</title>
        <authorList>
            <consortium name="Lawrence Berkeley National Laboratory"/>
            <person name="Harder C.B."/>
            <person name="Miyauchi S."/>
            <person name="Viragh M."/>
            <person name="Kuo A."/>
            <person name="Thoen E."/>
            <person name="Andreopoulos B."/>
            <person name="Lu D."/>
            <person name="Skrede I."/>
            <person name="Drula E."/>
            <person name="Henrissat B."/>
            <person name="Morin E."/>
            <person name="Kohler A."/>
            <person name="Barry K."/>
            <person name="LaButti K."/>
            <person name="Morin E."/>
            <person name="Salamov A."/>
            <person name="Lipzen A."/>
            <person name="Mereny Z."/>
            <person name="Hegedus B."/>
            <person name="Baldrian P."/>
            <person name="Stursova M."/>
            <person name="Weitz H."/>
            <person name="Taylor A."/>
            <person name="Grigoriev I.V."/>
            <person name="Nagy L.G."/>
            <person name="Martin F."/>
            <person name="Kauserud H."/>
        </authorList>
    </citation>
    <scope>NUCLEOTIDE SEQUENCE</scope>
    <source>
        <strain evidence="2">CBHHK200</strain>
    </source>
</reference>
<dbReference type="Gene3D" id="2.120.10.70">
    <property type="entry name" value="Fucose-specific lectin"/>
    <property type="match status" value="1"/>
</dbReference>
<comment type="caution">
    <text evidence="2">The sequence shown here is derived from an EMBL/GenBank/DDBJ whole genome shotgun (WGS) entry which is preliminary data.</text>
</comment>
<dbReference type="Proteomes" id="UP001218188">
    <property type="component" value="Unassembled WGS sequence"/>
</dbReference>
<keyword evidence="1" id="KW-0732">Signal</keyword>
<protein>
    <recommendedName>
        <fullName evidence="4">Fucose-specific lectin</fullName>
    </recommendedName>
</protein>
<evidence type="ECO:0008006" key="4">
    <source>
        <dbReference type="Google" id="ProtNLM"/>
    </source>
</evidence>
<accession>A0AAD6SW10</accession>
<dbReference type="EMBL" id="JARJCM010000054">
    <property type="protein sequence ID" value="KAJ7034830.1"/>
    <property type="molecule type" value="Genomic_DNA"/>
</dbReference>
<evidence type="ECO:0000313" key="2">
    <source>
        <dbReference type="EMBL" id="KAJ7034830.1"/>
    </source>
</evidence>
<organism evidence="2 3">
    <name type="scientific">Mycena alexandri</name>
    <dbReference type="NCBI Taxonomy" id="1745969"/>
    <lineage>
        <taxon>Eukaryota</taxon>
        <taxon>Fungi</taxon>
        <taxon>Dikarya</taxon>
        <taxon>Basidiomycota</taxon>
        <taxon>Agaricomycotina</taxon>
        <taxon>Agaricomycetes</taxon>
        <taxon>Agaricomycetidae</taxon>
        <taxon>Agaricales</taxon>
        <taxon>Marasmiineae</taxon>
        <taxon>Mycenaceae</taxon>
        <taxon>Mycena</taxon>
    </lineage>
</organism>
<proteinExistence type="predicted"/>
<evidence type="ECO:0000256" key="1">
    <source>
        <dbReference type="SAM" id="SignalP"/>
    </source>
</evidence>
<keyword evidence="3" id="KW-1185">Reference proteome</keyword>
<feature type="signal peptide" evidence="1">
    <location>
        <begin position="1"/>
        <end position="21"/>
    </location>
</feature>